<dbReference type="Proteomes" id="UP000615446">
    <property type="component" value="Unassembled WGS sequence"/>
</dbReference>
<dbReference type="Pfam" id="PF03372">
    <property type="entry name" value="Exo_endo_phos"/>
    <property type="match status" value="1"/>
</dbReference>
<name>A0A8H3L890_9GLOM</name>
<dbReference type="OrthoDB" id="2487453at2759"/>
<dbReference type="AlphaFoldDB" id="A0A8H3L890"/>
<evidence type="ECO:0000259" key="1">
    <source>
        <dbReference type="Pfam" id="PF03372"/>
    </source>
</evidence>
<dbReference type="SUPFAM" id="SSF56219">
    <property type="entry name" value="DNase I-like"/>
    <property type="match status" value="1"/>
</dbReference>
<protein>
    <recommendedName>
        <fullName evidence="1">Endonuclease/exonuclease/phosphatase domain-containing protein</fullName>
    </recommendedName>
</protein>
<organism evidence="2 3">
    <name type="scientific">Rhizophagus clarus</name>
    <dbReference type="NCBI Taxonomy" id="94130"/>
    <lineage>
        <taxon>Eukaryota</taxon>
        <taxon>Fungi</taxon>
        <taxon>Fungi incertae sedis</taxon>
        <taxon>Mucoromycota</taxon>
        <taxon>Glomeromycotina</taxon>
        <taxon>Glomeromycetes</taxon>
        <taxon>Glomerales</taxon>
        <taxon>Glomeraceae</taxon>
        <taxon>Rhizophagus</taxon>
    </lineage>
</organism>
<dbReference type="Gene3D" id="3.60.10.10">
    <property type="entry name" value="Endonuclease/exonuclease/phosphatase"/>
    <property type="match status" value="1"/>
</dbReference>
<dbReference type="InterPro" id="IPR036691">
    <property type="entry name" value="Endo/exonu/phosph_ase_sf"/>
</dbReference>
<comment type="caution">
    <text evidence="2">The sequence shown here is derived from an EMBL/GenBank/DDBJ whole genome shotgun (WGS) entry which is preliminary data.</text>
</comment>
<proteinExistence type="predicted"/>
<dbReference type="EMBL" id="BLAL01000058">
    <property type="protein sequence ID" value="GES81685.1"/>
    <property type="molecule type" value="Genomic_DNA"/>
</dbReference>
<evidence type="ECO:0000313" key="3">
    <source>
        <dbReference type="Proteomes" id="UP000615446"/>
    </source>
</evidence>
<sequence length="471" mass="55679">MDSFFHQHLILNTRTHGRILHLKFGFKQHVFFHILGLYLPASTDPKYASIKQACLDYINKTLLINKPQDHYLILGDFNTTSNKKNQSSSNPIDNIIPLLKQFQFKDAVKHFNTTPPITHIANRIDYIFTSRNLLPHTYHAFTHTINEHQFFYTDHKLVGCLLNKFFFTTKPIRLTYRKLDDAPSPDKINYRDINTNTWKEYEQNSNITFDIPLPILSSQEDLDRAWSDFVNIINDLKSSLPKKNSPQNPYSAPLKLRQAHNKVFRLQQLLQTFNVKRILHVCNILCDKSTINTPAQQMYQKVNEIKSPHWNTYWGSNWIPYYRFLLNIKKSLHNIPFISSYIIPKHITLENFTPTKSFLKQLLQTLRFNYNTIKNDITKKNIEYFVEARNNNLTDNQSKMLYSILNRQPRKIMLSKLQYTDENNELTFTTDPDKIESLTRHHFQSYASPSQRNYYTSPDDLPPPWNEVYLP</sequence>
<dbReference type="InterPro" id="IPR005135">
    <property type="entry name" value="Endo/exonuclease/phosphatase"/>
</dbReference>
<evidence type="ECO:0000313" key="2">
    <source>
        <dbReference type="EMBL" id="GES81685.1"/>
    </source>
</evidence>
<accession>A0A8H3L890</accession>
<gene>
    <name evidence="2" type="ORF">RCL2_000893300</name>
</gene>
<dbReference type="GO" id="GO:0003824">
    <property type="term" value="F:catalytic activity"/>
    <property type="evidence" value="ECO:0007669"/>
    <property type="project" value="InterPro"/>
</dbReference>
<feature type="domain" description="Endonuclease/exonuclease/phosphatase" evidence="1">
    <location>
        <begin position="31"/>
        <end position="146"/>
    </location>
</feature>
<reference evidence="2" key="1">
    <citation type="submission" date="2019-10" db="EMBL/GenBank/DDBJ databases">
        <title>Conservation and host-specific expression of non-tandemly repeated heterogenous ribosome RNA gene in arbuscular mycorrhizal fungi.</title>
        <authorList>
            <person name="Maeda T."/>
            <person name="Kobayashi Y."/>
            <person name="Nakagawa T."/>
            <person name="Ezawa T."/>
            <person name="Yamaguchi K."/>
            <person name="Bino T."/>
            <person name="Nishimoto Y."/>
            <person name="Shigenobu S."/>
            <person name="Kawaguchi M."/>
        </authorList>
    </citation>
    <scope>NUCLEOTIDE SEQUENCE</scope>
    <source>
        <strain evidence="2">HR1</strain>
    </source>
</reference>